<sequence length="41" mass="5018">MMMAIDKFHHKLYNLYINQTSKFMTYDKNKFYNIGDRVSPL</sequence>
<dbReference type="InterPro" id="IPR000266">
    <property type="entry name" value="Ribosomal_uS17"/>
</dbReference>
<dbReference type="AlphaFoldDB" id="A0AAD6PZK6"/>
<accession>A0AAD6PZK6</accession>
<keyword evidence="3" id="KW-0687">Ribonucleoprotein</keyword>
<keyword evidence="2" id="KW-0689">Ribosomal protein</keyword>
<gene>
    <name evidence="4" type="ORF">NC653_033804</name>
</gene>
<evidence type="ECO:0000313" key="5">
    <source>
        <dbReference type="Proteomes" id="UP001164929"/>
    </source>
</evidence>
<dbReference type="GO" id="GO:1990904">
    <property type="term" value="C:ribonucleoprotein complex"/>
    <property type="evidence" value="ECO:0007669"/>
    <property type="project" value="UniProtKB-KW"/>
</dbReference>
<evidence type="ECO:0000256" key="3">
    <source>
        <dbReference type="ARBA" id="ARBA00023274"/>
    </source>
</evidence>
<dbReference type="InterPro" id="IPR012340">
    <property type="entry name" value="NA-bd_OB-fold"/>
</dbReference>
<comment type="caution">
    <text evidence="4">The sequence shown here is derived from an EMBL/GenBank/DDBJ whole genome shotgun (WGS) entry which is preliminary data.</text>
</comment>
<proteinExistence type="inferred from homology"/>
<reference evidence="4" key="1">
    <citation type="journal article" date="2023" name="Mol. Ecol. Resour.">
        <title>Chromosome-level genome assembly of a triploid poplar Populus alba 'Berolinensis'.</title>
        <authorList>
            <person name="Chen S."/>
            <person name="Yu Y."/>
            <person name="Wang X."/>
            <person name="Wang S."/>
            <person name="Zhang T."/>
            <person name="Zhou Y."/>
            <person name="He R."/>
            <person name="Meng N."/>
            <person name="Wang Y."/>
            <person name="Liu W."/>
            <person name="Liu Z."/>
            <person name="Liu J."/>
            <person name="Guo Q."/>
            <person name="Huang H."/>
            <person name="Sederoff R.R."/>
            <person name="Wang G."/>
            <person name="Qu G."/>
            <person name="Chen S."/>
        </authorList>
    </citation>
    <scope>NUCLEOTIDE SEQUENCE</scope>
    <source>
        <strain evidence="4">SC-2020</strain>
    </source>
</reference>
<evidence type="ECO:0000313" key="4">
    <source>
        <dbReference type="EMBL" id="KAJ6973582.1"/>
    </source>
</evidence>
<dbReference type="GO" id="GO:0003735">
    <property type="term" value="F:structural constituent of ribosome"/>
    <property type="evidence" value="ECO:0007669"/>
    <property type="project" value="InterPro"/>
</dbReference>
<dbReference type="GO" id="GO:0006412">
    <property type="term" value="P:translation"/>
    <property type="evidence" value="ECO:0007669"/>
    <property type="project" value="InterPro"/>
</dbReference>
<dbReference type="GO" id="GO:0005840">
    <property type="term" value="C:ribosome"/>
    <property type="evidence" value="ECO:0007669"/>
    <property type="project" value="UniProtKB-KW"/>
</dbReference>
<name>A0AAD6PZK6_9ROSI</name>
<keyword evidence="5" id="KW-1185">Reference proteome</keyword>
<dbReference type="Proteomes" id="UP001164929">
    <property type="component" value="Chromosome 14"/>
</dbReference>
<protein>
    <submittedName>
        <fullName evidence="4">Uncharacterized protein</fullName>
    </submittedName>
</protein>
<evidence type="ECO:0000256" key="2">
    <source>
        <dbReference type="ARBA" id="ARBA00022980"/>
    </source>
</evidence>
<organism evidence="4 5">
    <name type="scientific">Populus alba x Populus x berolinensis</name>
    <dbReference type="NCBI Taxonomy" id="444605"/>
    <lineage>
        <taxon>Eukaryota</taxon>
        <taxon>Viridiplantae</taxon>
        <taxon>Streptophyta</taxon>
        <taxon>Embryophyta</taxon>
        <taxon>Tracheophyta</taxon>
        <taxon>Spermatophyta</taxon>
        <taxon>Magnoliopsida</taxon>
        <taxon>eudicotyledons</taxon>
        <taxon>Gunneridae</taxon>
        <taxon>Pentapetalae</taxon>
        <taxon>rosids</taxon>
        <taxon>fabids</taxon>
        <taxon>Malpighiales</taxon>
        <taxon>Salicaceae</taxon>
        <taxon>Saliceae</taxon>
        <taxon>Populus</taxon>
    </lineage>
</organism>
<dbReference type="Pfam" id="PF00366">
    <property type="entry name" value="Ribosomal_S17"/>
    <property type="match status" value="1"/>
</dbReference>
<evidence type="ECO:0000256" key="1">
    <source>
        <dbReference type="ARBA" id="ARBA00010254"/>
    </source>
</evidence>
<comment type="similarity">
    <text evidence="1">Belongs to the universal ribosomal protein uS17 family.</text>
</comment>
<dbReference type="SUPFAM" id="SSF50249">
    <property type="entry name" value="Nucleic acid-binding proteins"/>
    <property type="match status" value="1"/>
</dbReference>
<dbReference type="EMBL" id="JAQIZT010000014">
    <property type="protein sequence ID" value="KAJ6973582.1"/>
    <property type="molecule type" value="Genomic_DNA"/>
</dbReference>